<reference evidence="2" key="1">
    <citation type="submission" date="2022-11" db="UniProtKB">
        <authorList>
            <consortium name="WormBaseParasite"/>
        </authorList>
    </citation>
    <scope>IDENTIFICATION</scope>
</reference>
<evidence type="ECO:0000313" key="1">
    <source>
        <dbReference type="Proteomes" id="UP000887580"/>
    </source>
</evidence>
<dbReference type="Proteomes" id="UP000887580">
    <property type="component" value="Unplaced"/>
</dbReference>
<accession>A0AC35FGX8</accession>
<sequence>MGNRPTSLLPQATEQQGNRDNNNAAAPIHHQPTPSPAAQKPHPQPSQTAVHTPTATAISSTPTTTTAVNPLHQYEKPHRRKVPSSEGYSYEKTSSSSAASSSSSGSTNESRDGRDKQPTQTKKRRRKKRNLSATTTTTTTTASREQIIPPSGAKATPSKEQTIEAPPEKENDKAAAEPPLLVKRKRYKNVIKPKEDNTEFEKVKVKARPAASKKHLPGANKNNIERLMANNNSTDQNDQEPQLKSFEESEEECGKPQKIEDPASDGRNNVASDTGAENTDTTAKSKEKISTKDETAKSKEKISTKDEKVERKEESDPQKRAAENPLPIASTNAEEKK</sequence>
<protein>
    <submittedName>
        <fullName evidence="2">Uncharacterized protein</fullName>
    </submittedName>
</protein>
<proteinExistence type="predicted"/>
<dbReference type="WBParaSite" id="PS1159_v2.g17414.t1">
    <property type="protein sequence ID" value="PS1159_v2.g17414.t1"/>
    <property type="gene ID" value="PS1159_v2.g17414"/>
</dbReference>
<organism evidence="1 2">
    <name type="scientific">Panagrolaimus sp. PS1159</name>
    <dbReference type="NCBI Taxonomy" id="55785"/>
    <lineage>
        <taxon>Eukaryota</taxon>
        <taxon>Metazoa</taxon>
        <taxon>Ecdysozoa</taxon>
        <taxon>Nematoda</taxon>
        <taxon>Chromadorea</taxon>
        <taxon>Rhabditida</taxon>
        <taxon>Tylenchina</taxon>
        <taxon>Panagrolaimomorpha</taxon>
        <taxon>Panagrolaimoidea</taxon>
        <taxon>Panagrolaimidae</taxon>
        <taxon>Panagrolaimus</taxon>
    </lineage>
</organism>
<evidence type="ECO:0000313" key="2">
    <source>
        <dbReference type="WBParaSite" id="PS1159_v2.g17414.t1"/>
    </source>
</evidence>
<name>A0AC35FGX8_9BILA</name>